<dbReference type="AlphaFoldDB" id="A0A6B1FVH5"/>
<name>A0A6B1FVH5_9CHLR</name>
<keyword evidence="1" id="KW-0560">Oxidoreductase</keyword>
<dbReference type="PANTHER" id="PTHR20883:SF48">
    <property type="entry name" value="ECTOINE DIOXYGENASE"/>
    <property type="match status" value="1"/>
</dbReference>
<dbReference type="GO" id="GO:0016706">
    <property type="term" value="F:2-oxoglutarate-dependent dioxygenase activity"/>
    <property type="evidence" value="ECO:0007669"/>
    <property type="project" value="UniProtKB-ARBA"/>
</dbReference>
<keyword evidence="1" id="KW-0223">Dioxygenase</keyword>
<dbReference type="Pfam" id="PF05721">
    <property type="entry name" value="PhyH"/>
    <property type="match status" value="1"/>
</dbReference>
<protein>
    <submittedName>
        <fullName evidence="1">Phytanoyl-CoA dioxygenase family protein</fullName>
    </submittedName>
</protein>
<proteinExistence type="predicted"/>
<accession>A0A6B1FVH5</accession>
<dbReference type="PANTHER" id="PTHR20883">
    <property type="entry name" value="PHYTANOYL-COA DIOXYGENASE DOMAIN CONTAINING 1"/>
    <property type="match status" value="1"/>
</dbReference>
<gene>
    <name evidence="1" type="ORF">F4148_00245</name>
</gene>
<comment type="caution">
    <text evidence="1">The sequence shown here is derived from an EMBL/GenBank/DDBJ whole genome shotgun (WGS) entry which is preliminary data.</text>
</comment>
<dbReference type="Gene3D" id="2.60.120.620">
    <property type="entry name" value="q2cbj1_9rhob like domain"/>
    <property type="match status" value="1"/>
</dbReference>
<reference evidence="1" key="1">
    <citation type="submission" date="2019-09" db="EMBL/GenBank/DDBJ databases">
        <title>Characterisation of the sponge microbiome using genome-centric metagenomics.</title>
        <authorList>
            <person name="Engelberts J.P."/>
            <person name="Robbins S.J."/>
            <person name="De Goeij J.M."/>
            <person name="Aranda M."/>
            <person name="Bell S.C."/>
            <person name="Webster N.S."/>
        </authorList>
    </citation>
    <scope>NUCLEOTIDE SEQUENCE</scope>
    <source>
        <strain evidence="1">SB0675_bin_29</strain>
    </source>
</reference>
<dbReference type="GO" id="GO:0005506">
    <property type="term" value="F:iron ion binding"/>
    <property type="evidence" value="ECO:0007669"/>
    <property type="project" value="UniProtKB-ARBA"/>
</dbReference>
<dbReference type="InterPro" id="IPR008775">
    <property type="entry name" value="Phytyl_CoA_dOase-like"/>
</dbReference>
<dbReference type="SUPFAM" id="SSF51197">
    <property type="entry name" value="Clavaminate synthase-like"/>
    <property type="match status" value="1"/>
</dbReference>
<organism evidence="1">
    <name type="scientific">Caldilineaceae bacterium SB0675_bin_29</name>
    <dbReference type="NCBI Taxonomy" id="2605266"/>
    <lineage>
        <taxon>Bacteria</taxon>
        <taxon>Bacillati</taxon>
        <taxon>Chloroflexota</taxon>
        <taxon>Caldilineae</taxon>
        <taxon>Caldilineales</taxon>
        <taxon>Caldilineaceae</taxon>
    </lineage>
</organism>
<dbReference type="EMBL" id="VYDA01000009">
    <property type="protein sequence ID" value="MYH60250.1"/>
    <property type="molecule type" value="Genomic_DNA"/>
</dbReference>
<evidence type="ECO:0000313" key="1">
    <source>
        <dbReference type="EMBL" id="MYH60250.1"/>
    </source>
</evidence>
<sequence length="286" mass="32196">MSAQRKDEEFPSHTVTYEIMTNVASEDKERSFKVLATPQEIEQLAEQGYLIREALFQGAQLERLRGALDEVEAAELGEGVTTIIRSGQFGGWFPRHLMDKHAAFLELLDFEPMLSVARAVLGPFVRIRNAGGRVSYPGEPNQETHWHLHRRTVPKPLPAFFSFPHTLDYLIYLDELNDANGTLAIVPGSHLRIHDPLPADCYDELPGQKLVRGPAGTCIIMHSNLWHRALPTRPDGEKRRLLILTYGPTWMRYSPFGVKPEDSLVDAIMDEASPETKELLGIGGYQ</sequence>